<evidence type="ECO:0000313" key="6">
    <source>
        <dbReference type="Proteomes" id="UP000588647"/>
    </source>
</evidence>
<dbReference type="InterPro" id="IPR001633">
    <property type="entry name" value="EAL_dom"/>
</dbReference>
<dbReference type="SMART" id="SM00267">
    <property type="entry name" value="GGDEF"/>
    <property type="match status" value="1"/>
</dbReference>
<dbReference type="Proteomes" id="UP000588647">
    <property type="component" value="Unassembled WGS sequence"/>
</dbReference>
<dbReference type="Pfam" id="PF00990">
    <property type="entry name" value="GGDEF"/>
    <property type="match status" value="1"/>
</dbReference>
<reference evidence="5 6" key="1">
    <citation type="submission" date="2020-08" db="EMBL/GenBank/DDBJ databases">
        <title>Genomic Encyclopedia of Type Strains, Phase IV (KMG-IV): sequencing the most valuable type-strain genomes for metagenomic binning, comparative biology and taxonomic classification.</title>
        <authorList>
            <person name="Goeker M."/>
        </authorList>
    </citation>
    <scope>NUCLEOTIDE SEQUENCE [LARGE SCALE GENOMIC DNA]</scope>
    <source>
        <strain evidence="5 6">DSM 103570</strain>
    </source>
</reference>
<dbReference type="Gene3D" id="3.30.70.270">
    <property type="match status" value="1"/>
</dbReference>
<dbReference type="PROSITE" id="PS50883">
    <property type="entry name" value="EAL"/>
    <property type="match status" value="1"/>
</dbReference>
<dbReference type="RefSeq" id="WP_183210530.1">
    <property type="nucleotide sequence ID" value="NZ_JAAAMM010000005.1"/>
</dbReference>
<protein>
    <submittedName>
        <fullName evidence="5">Diguanylate cyclase (GGDEF)-like protein</fullName>
    </submittedName>
</protein>
<name>A0A7W6HGU4_9HYPH</name>
<feature type="transmembrane region" description="Helical" evidence="2">
    <location>
        <begin position="104"/>
        <end position="127"/>
    </location>
</feature>
<feature type="transmembrane region" description="Helical" evidence="2">
    <location>
        <begin position="182"/>
        <end position="199"/>
    </location>
</feature>
<feature type="transmembrane region" description="Helical" evidence="2">
    <location>
        <begin position="67"/>
        <end position="84"/>
    </location>
</feature>
<dbReference type="SUPFAM" id="SSF55073">
    <property type="entry name" value="Nucleotide cyclase"/>
    <property type="match status" value="1"/>
</dbReference>
<dbReference type="AlphaFoldDB" id="A0A7W6HGU4"/>
<dbReference type="InterPro" id="IPR029787">
    <property type="entry name" value="Nucleotide_cyclase"/>
</dbReference>
<keyword evidence="2" id="KW-0472">Membrane</keyword>
<feature type="domain" description="GGDEF" evidence="4">
    <location>
        <begin position="249"/>
        <end position="382"/>
    </location>
</feature>
<dbReference type="CDD" id="cd01949">
    <property type="entry name" value="GGDEF"/>
    <property type="match status" value="1"/>
</dbReference>
<evidence type="ECO:0000259" key="3">
    <source>
        <dbReference type="PROSITE" id="PS50883"/>
    </source>
</evidence>
<dbReference type="SMART" id="SM00052">
    <property type="entry name" value="EAL"/>
    <property type="match status" value="1"/>
</dbReference>
<organism evidence="5 6">
    <name type="scientific">Aurantimonas endophytica</name>
    <dbReference type="NCBI Taxonomy" id="1522175"/>
    <lineage>
        <taxon>Bacteria</taxon>
        <taxon>Pseudomonadati</taxon>
        <taxon>Pseudomonadota</taxon>
        <taxon>Alphaproteobacteria</taxon>
        <taxon>Hyphomicrobiales</taxon>
        <taxon>Aurantimonadaceae</taxon>
        <taxon>Aurantimonas</taxon>
    </lineage>
</organism>
<dbReference type="NCBIfam" id="TIGR00254">
    <property type="entry name" value="GGDEF"/>
    <property type="match status" value="1"/>
</dbReference>
<sequence>MFIVKLPQDHSASETMQGPSAKAKSREYQDELQTVRSLYGDVGSFAIGSFVVIVGTAMTGVRIGHSALWLVCGLLTVLTGVRVVTMLRFEKRDAQGLANPHRYLLLYSILGTLHVLTVGSWTTVVFWFDSDPLSELIALSTAVGFMVGIQGRNFASPATVSLQLVALAVPVTLAFLVKNSAWYLVCGMFFGVFMLSVLANSRRVGKTFLDALNTARINQDLAHRDSLTGLPNRAATQRMIAAGVERLDDPFALHFLDLDRFKRVNDTLGHSAGDRLLLEAARRFTAVAGESCVVARHAGDEFVILQYGLTSRQDAADLAAALIDSCNEPYDLGATVANIGCSIGTAIFPEDAASAEHLLQRADVALYHVKHNSRNSFAFYETAMADAEHERLAIETDLRKALESDDDLYMVFQPIIGARSMRVVSFEALVRWKHPTRGIVTPGQFLPIAEESGLISSVTDKTVAIACRVAAGWPGDVAVAINISPSQLQRADLQDMILRNLAESGLPAHRLEVELTENLFVGCDSETMRQIRALRDLGVRFSIDDFGTGYSNLGYINNLPIDKVKIDRSFLTGVLDDARRETLLRGLIAFIAELDLITVVEGVETHDQLDLLANNPNAHQLQGFVFGEPLNACAARELIRRASPIVPAARQAAQ</sequence>
<evidence type="ECO:0000256" key="2">
    <source>
        <dbReference type="SAM" id="Phobius"/>
    </source>
</evidence>
<keyword evidence="2" id="KW-0812">Transmembrane</keyword>
<dbReference type="InterPro" id="IPR052155">
    <property type="entry name" value="Biofilm_reg_signaling"/>
</dbReference>
<dbReference type="InterPro" id="IPR043128">
    <property type="entry name" value="Rev_trsase/Diguanyl_cyclase"/>
</dbReference>
<accession>A0A7W6HGU4</accession>
<dbReference type="PANTHER" id="PTHR44757">
    <property type="entry name" value="DIGUANYLATE CYCLASE DGCP"/>
    <property type="match status" value="1"/>
</dbReference>
<dbReference type="InterPro" id="IPR000160">
    <property type="entry name" value="GGDEF_dom"/>
</dbReference>
<feature type="transmembrane region" description="Helical" evidence="2">
    <location>
        <begin position="158"/>
        <end position="176"/>
    </location>
</feature>
<dbReference type="PROSITE" id="PS50887">
    <property type="entry name" value="GGDEF"/>
    <property type="match status" value="1"/>
</dbReference>
<gene>
    <name evidence="5" type="ORF">GGR03_004066</name>
</gene>
<feature type="region of interest" description="Disordered" evidence="1">
    <location>
        <begin position="1"/>
        <end position="25"/>
    </location>
</feature>
<dbReference type="Pfam" id="PF00563">
    <property type="entry name" value="EAL"/>
    <property type="match status" value="1"/>
</dbReference>
<evidence type="ECO:0000313" key="5">
    <source>
        <dbReference type="EMBL" id="MBB4004971.1"/>
    </source>
</evidence>
<proteinExistence type="predicted"/>
<dbReference type="EMBL" id="JACIEM010000005">
    <property type="protein sequence ID" value="MBB4004971.1"/>
    <property type="molecule type" value="Genomic_DNA"/>
</dbReference>
<dbReference type="SUPFAM" id="SSF141868">
    <property type="entry name" value="EAL domain-like"/>
    <property type="match status" value="1"/>
</dbReference>
<evidence type="ECO:0000256" key="1">
    <source>
        <dbReference type="SAM" id="MobiDB-lite"/>
    </source>
</evidence>
<keyword evidence="6" id="KW-1185">Reference proteome</keyword>
<dbReference type="InterPro" id="IPR035919">
    <property type="entry name" value="EAL_sf"/>
</dbReference>
<dbReference type="Gene3D" id="3.20.20.450">
    <property type="entry name" value="EAL domain"/>
    <property type="match status" value="1"/>
</dbReference>
<evidence type="ECO:0000259" key="4">
    <source>
        <dbReference type="PROSITE" id="PS50887"/>
    </source>
</evidence>
<comment type="caution">
    <text evidence="5">The sequence shown here is derived from an EMBL/GenBank/DDBJ whole genome shotgun (WGS) entry which is preliminary data.</text>
</comment>
<feature type="transmembrane region" description="Helical" evidence="2">
    <location>
        <begin position="42"/>
        <end position="61"/>
    </location>
</feature>
<feature type="domain" description="EAL" evidence="3">
    <location>
        <begin position="391"/>
        <end position="643"/>
    </location>
</feature>
<keyword evidence="2" id="KW-1133">Transmembrane helix</keyword>
<dbReference type="CDD" id="cd01948">
    <property type="entry name" value="EAL"/>
    <property type="match status" value="1"/>
</dbReference>
<dbReference type="PANTHER" id="PTHR44757:SF2">
    <property type="entry name" value="BIOFILM ARCHITECTURE MAINTENANCE PROTEIN MBAA"/>
    <property type="match status" value="1"/>
</dbReference>